<name>A0A1I5ZC83_9PSEU</name>
<dbReference type="OrthoDB" id="1551204at2"/>
<dbReference type="InterPro" id="IPR036397">
    <property type="entry name" value="RNaseH_sf"/>
</dbReference>
<sequence length="355" mass="40670">MALRLLYLIFLRLVGLLVLLGRSSASKDVELLVLRHEVAVLRRGNPKPRLDWADRTVIAALVRLLPKTLRTHRLVTPATILRWHRRLVAAKWTYPHRAGRPPVDEAITGLVERMATENHHWGNKRIQGELLKLGHRVGASTIRRILKRARVPPAPDRRTDTSWLRFLRTQAATMLACDFFHVDCAFTLKRIYVFFVLEVGSRYVHVLGMTTNPDGGRTTQQIRNLVMDLGDRADEFRFLVRDRAGQFTASFDTVLAGVGIEAVKIPPRCPRANGYAERFVLTVRTELTDRVLIVGERHLRAVLAEYVRHYNGRRPHRSRELRPPRPTHPVANLGSQRIKRQQLFGGLISEYERAA</sequence>
<dbReference type="GO" id="GO:0015074">
    <property type="term" value="P:DNA integration"/>
    <property type="evidence" value="ECO:0007669"/>
    <property type="project" value="InterPro"/>
</dbReference>
<dbReference type="Pfam" id="PF13683">
    <property type="entry name" value="rve_3"/>
    <property type="match status" value="1"/>
</dbReference>
<dbReference type="RefSeq" id="WP_093576314.1">
    <property type="nucleotide sequence ID" value="NZ_FOWC01000014.1"/>
</dbReference>
<dbReference type="EMBL" id="FOWC01000014">
    <property type="protein sequence ID" value="SFQ53988.1"/>
    <property type="molecule type" value="Genomic_DNA"/>
</dbReference>
<evidence type="ECO:0000313" key="3">
    <source>
        <dbReference type="Proteomes" id="UP000199137"/>
    </source>
</evidence>
<evidence type="ECO:0000259" key="1">
    <source>
        <dbReference type="PROSITE" id="PS50994"/>
    </source>
</evidence>
<dbReference type="GO" id="GO:0003676">
    <property type="term" value="F:nucleic acid binding"/>
    <property type="evidence" value="ECO:0007669"/>
    <property type="project" value="InterPro"/>
</dbReference>
<proteinExistence type="predicted"/>
<feature type="domain" description="Integrase catalytic" evidence="1">
    <location>
        <begin position="151"/>
        <end position="331"/>
    </location>
</feature>
<dbReference type="InterPro" id="IPR001584">
    <property type="entry name" value="Integrase_cat-core"/>
</dbReference>
<dbReference type="STRING" id="112413.SAMN05421854_114191"/>
<dbReference type="InterPro" id="IPR012337">
    <property type="entry name" value="RNaseH-like_sf"/>
</dbReference>
<dbReference type="Proteomes" id="UP000199137">
    <property type="component" value="Unassembled WGS sequence"/>
</dbReference>
<gene>
    <name evidence="2" type="ORF">SAMN05421854_114191</name>
</gene>
<evidence type="ECO:0000313" key="2">
    <source>
        <dbReference type="EMBL" id="SFQ53988.1"/>
    </source>
</evidence>
<organism evidence="2 3">
    <name type="scientific">Amycolatopsis rubida</name>
    <dbReference type="NCBI Taxonomy" id="112413"/>
    <lineage>
        <taxon>Bacteria</taxon>
        <taxon>Bacillati</taxon>
        <taxon>Actinomycetota</taxon>
        <taxon>Actinomycetes</taxon>
        <taxon>Pseudonocardiales</taxon>
        <taxon>Pseudonocardiaceae</taxon>
        <taxon>Amycolatopsis</taxon>
    </lineage>
</organism>
<dbReference type="SUPFAM" id="SSF53098">
    <property type="entry name" value="Ribonuclease H-like"/>
    <property type="match status" value="1"/>
</dbReference>
<dbReference type="AlphaFoldDB" id="A0A1I5ZC83"/>
<protein>
    <submittedName>
        <fullName evidence="2">Integrase core domain-containing protein</fullName>
    </submittedName>
</protein>
<reference evidence="2 3" key="1">
    <citation type="submission" date="2016-10" db="EMBL/GenBank/DDBJ databases">
        <authorList>
            <person name="de Groot N.N."/>
        </authorList>
    </citation>
    <scope>NUCLEOTIDE SEQUENCE [LARGE SCALE GENOMIC DNA]</scope>
    <source>
        <strain evidence="2 3">DSM 44637</strain>
    </source>
</reference>
<dbReference type="Gene3D" id="3.30.420.10">
    <property type="entry name" value="Ribonuclease H-like superfamily/Ribonuclease H"/>
    <property type="match status" value="1"/>
</dbReference>
<dbReference type="PROSITE" id="PS50994">
    <property type="entry name" value="INTEGRASE"/>
    <property type="match status" value="1"/>
</dbReference>
<accession>A0A1I5ZC83</accession>